<organism evidence="2 3">
    <name type="scientific">Uliginosibacterium sediminicola</name>
    <dbReference type="NCBI Taxonomy" id="2024550"/>
    <lineage>
        <taxon>Bacteria</taxon>
        <taxon>Pseudomonadati</taxon>
        <taxon>Pseudomonadota</taxon>
        <taxon>Betaproteobacteria</taxon>
        <taxon>Rhodocyclales</taxon>
        <taxon>Zoogloeaceae</taxon>
        <taxon>Uliginosibacterium</taxon>
    </lineage>
</organism>
<comment type="caution">
    <text evidence="2">The sequence shown here is derived from an EMBL/GenBank/DDBJ whole genome shotgun (WGS) entry which is preliminary data.</text>
</comment>
<reference evidence="2 3" key="1">
    <citation type="journal article" date="2018" name="Int. J. Syst. Evol. Microbiol.">
        <title>Uliginosibacterium sediminicola sp. nov., isolated from freshwater sediment.</title>
        <authorList>
            <person name="Hwang W.M."/>
            <person name="Kim S.M."/>
            <person name="Kang K."/>
            <person name="Ahn T.Y."/>
        </authorList>
    </citation>
    <scope>NUCLEOTIDE SEQUENCE [LARGE SCALE GENOMIC DNA]</scope>
    <source>
        <strain evidence="2 3">M1-21</strain>
    </source>
</reference>
<evidence type="ECO:0000256" key="1">
    <source>
        <dbReference type="SAM" id="MobiDB-lite"/>
    </source>
</evidence>
<name>A0ABU9YWS5_9RHOO</name>
<proteinExistence type="predicted"/>
<feature type="compositionally biased region" description="Basic and acidic residues" evidence="1">
    <location>
        <begin position="7"/>
        <end position="36"/>
    </location>
</feature>
<protein>
    <submittedName>
        <fullName evidence="2">Uncharacterized protein</fullName>
    </submittedName>
</protein>
<evidence type="ECO:0000313" key="3">
    <source>
        <dbReference type="Proteomes" id="UP001410394"/>
    </source>
</evidence>
<dbReference type="EMBL" id="JBDIVE010000002">
    <property type="protein sequence ID" value="MEN3068036.1"/>
    <property type="molecule type" value="Genomic_DNA"/>
</dbReference>
<keyword evidence="3" id="KW-1185">Reference proteome</keyword>
<evidence type="ECO:0000313" key="2">
    <source>
        <dbReference type="EMBL" id="MEN3068036.1"/>
    </source>
</evidence>
<accession>A0ABU9YWS5</accession>
<feature type="region of interest" description="Disordered" evidence="1">
    <location>
        <begin position="1"/>
        <end position="43"/>
    </location>
</feature>
<gene>
    <name evidence="2" type="ORF">ABDB84_06050</name>
</gene>
<sequence>MSKAQKTNKEGKKQPLLNPKEKRVAKQLKKDGKDAVHTPFLSR</sequence>
<dbReference type="RefSeq" id="WP_345918799.1">
    <property type="nucleotide sequence ID" value="NZ_JBDIVE010000002.1"/>
</dbReference>
<dbReference type="Proteomes" id="UP001410394">
    <property type="component" value="Unassembled WGS sequence"/>
</dbReference>